<evidence type="ECO:0000256" key="4">
    <source>
        <dbReference type="ARBA" id="ARBA00022989"/>
    </source>
</evidence>
<comment type="subcellular location">
    <subcellularLocation>
        <location evidence="7">Membrane</location>
        <topology evidence="7">Multi-pass membrane protein</topology>
    </subcellularLocation>
</comment>
<protein>
    <recommendedName>
        <fullName evidence="7">Copper transport protein</fullName>
    </recommendedName>
</protein>
<accession>A0AAV9F945</accession>
<keyword evidence="3 7" id="KW-0187">Copper transport</keyword>
<dbReference type="EMBL" id="JAUJYO010000003">
    <property type="protein sequence ID" value="KAK1322451.1"/>
    <property type="molecule type" value="Genomic_DNA"/>
</dbReference>
<reference evidence="9" key="1">
    <citation type="journal article" date="2023" name="Nat. Commun.">
        <title>Diploid and tetraploid genomes of Acorus and the evolution of monocots.</title>
        <authorList>
            <person name="Ma L."/>
            <person name="Liu K.W."/>
            <person name="Li Z."/>
            <person name="Hsiao Y.Y."/>
            <person name="Qi Y."/>
            <person name="Fu T."/>
            <person name="Tang G.D."/>
            <person name="Zhang D."/>
            <person name="Sun W.H."/>
            <person name="Liu D.K."/>
            <person name="Li Y."/>
            <person name="Chen G.Z."/>
            <person name="Liu X.D."/>
            <person name="Liao X.Y."/>
            <person name="Jiang Y.T."/>
            <person name="Yu X."/>
            <person name="Hao Y."/>
            <person name="Huang J."/>
            <person name="Zhao X.W."/>
            <person name="Ke S."/>
            <person name="Chen Y.Y."/>
            <person name="Wu W.L."/>
            <person name="Hsu J.L."/>
            <person name="Lin Y.F."/>
            <person name="Huang M.D."/>
            <person name="Li C.Y."/>
            <person name="Huang L."/>
            <person name="Wang Z.W."/>
            <person name="Zhao X."/>
            <person name="Zhong W.Y."/>
            <person name="Peng D.H."/>
            <person name="Ahmad S."/>
            <person name="Lan S."/>
            <person name="Zhang J.S."/>
            <person name="Tsai W.C."/>
            <person name="Van de Peer Y."/>
            <person name="Liu Z.J."/>
        </authorList>
    </citation>
    <scope>NUCLEOTIDE SEQUENCE</scope>
    <source>
        <strain evidence="9">CP</strain>
    </source>
</reference>
<feature type="transmembrane region" description="Helical" evidence="7">
    <location>
        <begin position="50"/>
        <end position="70"/>
    </location>
</feature>
<evidence type="ECO:0000313" key="9">
    <source>
        <dbReference type="EMBL" id="KAK1322451.1"/>
    </source>
</evidence>
<comment type="similarity">
    <text evidence="1 7">Belongs to the copper transporter (Ctr) (TC 1.A.56) family. SLC31A subfamily.</text>
</comment>
<proteinExistence type="inferred from homology"/>
<keyword evidence="7" id="KW-0406">Ion transport</keyword>
<dbReference type="GO" id="GO:0005375">
    <property type="term" value="F:copper ion transmembrane transporter activity"/>
    <property type="evidence" value="ECO:0007669"/>
    <property type="project" value="UniProtKB-UniRule"/>
</dbReference>
<feature type="region of interest" description="Disordered" evidence="8">
    <location>
        <begin position="1"/>
        <end position="20"/>
    </location>
</feature>
<keyword evidence="4 7" id="KW-1133">Transmembrane helix</keyword>
<dbReference type="Proteomes" id="UP001180020">
    <property type="component" value="Unassembled WGS sequence"/>
</dbReference>
<gene>
    <name evidence="9" type="primary">COPT1</name>
    <name evidence="9" type="ORF">QJS10_CPA03g01774</name>
</gene>
<dbReference type="InterPro" id="IPR007274">
    <property type="entry name" value="Cop_transporter"/>
</dbReference>
<keyword evidence="7" id="KW-0813">Transport</keyword>
<dbReference type="Pfam" id="PF04145">
    <property type="entry name" value="Ctr"/>
    <property type="match status" value="2"/>
</dbReference>
<dbReference type="AlphaFoldDB" id="A0AAV9F945"/>
<reference evidence="9" key="2">
    <citation type="submission" date="2023-06" db="EMBL/GenBank/DDBJ databases">
        <authorList>
            <person name="Ma L."/>
            <person name="Liu K.-W."/>
            <person name="Li Z."/>
            <person name="Hsiao Y.-Y."/>
            <person name="Qi Y."/>
            <person name="Fu T."/>
            <person name="Tang G."/>
            <person name="Zhang D."/>
            <person name="Sun W.-H."/>
            <person name="Liu D.-K."/>
            <person name="Li Y."/>
            <person name="Chen G.-Z."/>
            <person name="Liu X.-D."/>
            <person name="Liao X.-Y."/>
            <person name="Jiang Y.-T."/>
            <person name="Yu X."/>
            <person name="Hao Y."/>
            <person name="Huang J."/>
            <person name="Zhao X.-W."/>
            <person name="Ke S."/>
            <person name="Chen Y.-Y."/>
            <person name="Wu W.-L."/>
            <person name="Hsu J.-L."/>
            <person name="Lin Y.-F."/>
            <person name="Huang M.-D."/>
            <person name="Li C.-Y."/>
            <person name="Huang L."/>
            <person name="Wang Z.-W."/>
            <person name="Zhao X."/>
            <person name="Zhong W.-Y."/>
            <person name="Peng D.-H."/>
            <person name="Ahmad S."/>
            <person name="Lan S."/>
            <person name="Zhang J.-S."/>
            <person name="Tsai W.-C."/>
            <person name="Van De Peer Y."/>
            <person name="Liu Z.-J."/>
        </authorList>
    </citation>
    <scope>NUCLEOTIDE SEQUENCE</scope>
    <source>
        <strain evidence="9">CP</strain>
        <tissue evidence="9">Leaves</tissue>
    </source>
</reference>
<comment type="caution">
    <text evidence="9">The sequence shown here is derived from an EMBL/GenBank/DDBJ whole genome shotgun (WGS) entry which is preliminary data.</text>
</comment>
<evidence type="ECO:0000256" key="1">
    <source>
        <dbReference type="ARBA" id="ARBA00006921"/>
    </source>
</evidence>
<keyword evidence="6 7" id="KW-0472">Membrane</keyword>
<evidence type="ECO:0000256" key="7">
    <source>
        <dbReference type="RuleBase" id="RU367022"/>
    </source>
</evidence>
<evidence type="ECO:0000256" key="6">
    <source>
        <dbReference type="ARBA" id="ARBA00023136"/>
    </source>
</evidence>
<dbReference type="PANTHER" id="PTHR12483:SF117">
    <property type="entry name" value="COPPER TRANSPORTER 3"/>
    <property type="match status" value="1"/>
</dbReference>
<evidence type="ECO:0000256" key="3">
    <source>
        <dbReference type="ARBA" id="ARBA00022796"/>
    </source>
</evidence>
<dbReference type="PANTHER" id="PTHR12483">
    <property type="entry name" value="SOLUTE CARRIER FAMILY 31 COPPER TRANSPORTERS"/>
    <property type="match status" value="1"/>
</dbReference>
<keyword evidence="5 7" id="KW-0186">Copper</keyword>
<dbReference type="GO" id="GO:0005886">
    <property type="term" value="C:plasma membrane"/>
    <property type="evidence" value="ECO:0007669"/>
    <property type="project" value="TreeGrafter"/>
</dbReference>
<evidence type="ECO:0000256" key="8">
    <source>
        <dbReference type="SAM" id="MobiDB-lite"/>
    </source>
</evidence>
<evidence type="ECO:0000256" key="2">
    <source>
        <dbReference type="ARBA" id="ARBA00022692"/>
    </source>
</evidence>
<evidence type="ECO:0000256" key="5">
    <source>
        <dbReference type="ARBA" id="ARBA00023008"/>
    </source>
</evidence>
<keyword evidence="2 7" id="KW-0812">Transmembrane</keyword>
<sequence length="155" mass="16352">MDMQGHDHNGSSSSSSSSMGGQGRAMTHMIFYWGSYGYILFKGWPGERVGMYVLALIVVFVASAIVEWLASTRLVRTESNRVGARIARSVVYAVRVGLAYLVMLAVMSFNVGVVIVAVAGHAVGFLVFRSRVCGGSGRVNGVKAVGGDDGPCGPC</sequence>
<keyword evidence="10" id="KW-1185">Reference proteome</keyword>
<evidence type="ECO:0000313" key="10">
    <source>
        <dbReference type="Proteomes" id="UP001180020"/>
    </source>
</evidence>
<organism evidence="9 10">
    <name type="scientific">Acorus calamus</name>
    <name type="common">Sweet flag</name>
    <dbReference type="NCBI Taxonomy" id="4465"/>
    <lineage>
        <taxon>Eukaryota</taxon>
        <taxon>Viridiplantae</taxon>
        <taxon>Streptophyta</taxon>
        <taxon>Embryophyta</taxon>
        <taxon>Tracheophyta</taxon>
        <taxon>Spermatophyta</taxon>
        <taxon>Magnoliopsida</taxon>
        <taxon>Liliopsida</taxon>
        <taxon>Acoraceae</taxon>
        <taxon>Acorus</taxon>
    </lineage>
</organism>
<name>A0AAV9F945_ACOCL</name>